<name>A0A1M6M570_PARC5</name>
<dbReference type="Proteomes" id="UP000184465">
    <property type="component" value="Unassembled WGS sequence"/>
</dbReference>
<feature type="transmembrane region" description="Helical" evidence="1">
    <location>
        <begin position="81"/>
        <end position="100"/>
    </location>
</feature>
<feature type="transmembrane region" description="Helical" evidence="1">
    <location>
        <begin position="42"/>
        <end position="61"/>
    </location>
</feature>
<organism evidence="2 3">
    <name type="scientific">Paramaledivibacter caminithermalis (strain DSM 15212 / CIP 107654 / DViRD3)</name>
    <name type="common">Clostridium caminithermale</name>
    <dbReference type="NCBI Taxonomy" id="1121301"/>
    <lineage>
        <taxon>Bacteria</taxon>
        <taxon>Bacillati</taxon>
        <taxon>Bacillota</taxon>
        <taxon>Clostridia</taxon>
        <taxon>Peptostreptococcales</taxon>
        <taxon>Caminicellaceae</taxon>
        <taxon>Paramaledivibacter</taxon>
    </lineage>
</organism>
<keyword evidence="1" id="KW-0472">Membrane</keyword>
<dbReference type="AlphaFoldDB" id="A0A1M6M570"/>
<dbReference type="OrthoDB" id="2969855at2"/>
<keyword evidence="1" id="KW-1133">Transmembrane helix</keyword>
<evidence type="ECO:0000313" key="3">
    <source>
        <dbReference type="Proteomes" id="UP000184465"/>
    </source>
</evidence>
<dbReference type="RefSeq" id="WP_073147690.1">
    <property type="nucleotide sequence ID" value="NZ_FRAG01000009.1"/>
</dbReference>
<feature type="transmembrane region" description="Helical" evidence="1">
    <location>
        <begin position="120"/>
        <end position="141"/>
    </location>
</feature>
<gene>
    <name evidence="2" type="ORF">SAMN02745912_01057</name>
</gene>
<evidence type="ECO:0000256" key="1">
    <source>
        <dbReference type="SAM" id="Phobius"/>
    </source>
</evidence>
<keyword evidence="3" id="KW-1185">Reference proteome</keyword>
<proteinExistence type="predicted"/>
<sequence length="149" mass="17508">MKKVFKNFIVVAFVAAVLQYAWEYWQCGIFYSMDANTQQSSLMLSATFGDVNMTVILYFLLSFVNKDFNWIIKRWESKEYIIMNLYALFLSFYFEVHALYTGRWGYSEAMPFFLNTNIGLIPVIQLIILFPVTFFISKIILIKFGNTSN</sequence>
<keyword evidence="1" id="KW-0812">Transmembrane</keyword>
<evidence type="ECO:0000313" key="2">
    <source>
        <dbReference type="EMBL" id="SHJ78587.1"/>
    </source>
</evidence>
<dbReference type="EMBL" id="FRAG01000009">
    <property type="protein sequence ID" value="SHJ78587.1"/>
    <property type="molecule type" value="Genomic_DNA"/>
</dbReference>
<protein>
    <submittedName>
        <fullName evidence="2">Uncharacterized protein</fullName>
    </submittedName>
</protein>
<accession>A0A1M6M570</accession>
<reference evidence="2 3" key="1">
    <citation type="submission" date="2016-11" db="EMBL/GenBank/DDBJ databases">
        <authorList>
            <person name="Jaros S."/>
            <person name="Januszkiewicz K."/>
            <person name="Wedrychowicz H."/>
        </authorList>
    </citation>
    <scope>NUCLEOTIDE SEQUENCE [LARGE SCALE GENOMIC DNA]</scope>
    <source>
        <strain evidence="2 3">DSM 15212</strain>
    </source>
</reference>